<dbReference type="PRINTS" id="PR01438">
    <property type="entry name" value="UNVRSLSTRESS"/>
</dbReference>
<dbReference type="KEGG" id="msv:Mesil_3176"/>
<gene>
    <name evidence="3" type="ordered locus">Mesil_3176</name>
</gene>
<dbReference type="EMBL" id="CP002042">
    <property type="protein sequence ID" value="ADH64999.1"/>
    <property type="molecule type" value="Genomic_DNA"/>
</dbReference>
<reference evidence="3 4" key="1">
    <citation type="journal article" date="2010" name="Stand. Genomic Sci.">
        <title>Complete genome sequence of Meiothermus silvanus type strain (VI-R2).</title>
        <authorList>
            <person name="Sikorski J."/>
            <person name="Tindall B.J."/>
            <person name="Lowry S."/>
            <person name="Lucas S."/>
            <person name="Nolan M."/>
            <person name="Copeland A."/>
            <person name="Glavina Del Rio T."/>
            <person name="Tice H."/>
            <person name="Cheng J.F."/>
            <person name="Han C."/>
            <person name="Pitluck S."/>
            <person name="Liolios K."/>
            <person name="Ivanova N."/>
            <person name="Mavromatis K."/>
            <person name="Mikhailova N."/>
            <person name="Pati A."/>
            <person name="Goodwin L."/>
            <person name="Chen A."/>
            <person name="Palaniappan K."/>
            <person name="Land M."/>
            <person name="Hauser L."/>
            <person name="Chang Y.J."/>
            <person name="Jeffries C.D."/>
            <person name="Rohde M."/>
            <person name="Goker M."/>
            <person name="Woyke T."/>
            <person name="Bristow J."/>
            <person name="Eisen J.A."/>
            <person name="Markowitz V."/>
            <person name="Hugenholtz P."/>
            <person name="Kyrpides N.C."/>
            <person name="Klenk H.P."/>
            <person name="Lapidus A."/>
        </authorList>
    </citation>
    <scope>NUCLEOTIDE SEQUENCE [LARGE SCALE GENOMIC DNA]</scope>
    <source>
        <strain evidence="4">ATCC 700542 / DSM 9946 / VI-R2</strain>
    </source>
</reference>
<dbReference type="eggNOG" id="COG0589">
    <property type="taxonomic scope" value="Bacteria"/>
</dbReference>
<proteinExistence type="inferred from homology"/>
<dbReference type="CDD" id="cd00293">
    <property type="entry name" value="USP-like"/>
    <property type="match status" value="2"/>
</dbReference>
<dbReference type="AlphaFoldDB" id="D7BEQ3"/>
<evidence type="ECO:0000313" key="3">
    <source>
        <dbReference type="EMBL" id="ADH64999.1"/>
    </source>
</evidence>
<dbReference type="InterPro" id="IPR014729">
    <property type="entry name" value="Rossmann-like_a/b/a_fold"/>
</dbReference>
<evidence type="ECO:0000259" key="2">
    <source>
        <dbReference type="Pfam" id="PF00582"/>
    </source>
</evidence>
<feature type="domain" description="UspA" evidence="2">
    <location>
        <begin position="151"/>
        <end position="288"/>
    </location>
</feature>
<dbReference type="Gene3D" id="3.40.50.620">
    <property type="entry name" value="HUPs"/>
    <property type="match status" value="2"/>
</dbReference>
<dbReference type="Proteomes" id="UP000001916">
    <property type="component" value="Chromosome"/>
</dbReference>
<dbReference type="InterPro" id="IPR006015">
    <property type="entry name" value="Universal_stress_UspA"/>
</dbReference>
<accession>D7BEQ3</accession>
<comment type="similarity">
    <text evidence="1">Belongs to the universal stress protein A family.</text>
</comment>
<feature type="domain" description="UspA" evidence="2">
    <location>
        <begin position="1"/>
        <end position="139"/>
    </location>
</feature>
<dbReference type="HOGENOM" id="CLU_049301_2_1_0"/>
<protein>
    <submittedName>
        <fullName evidence="3">UspA domain protein</fullName>
    </submittedName>
</protein>
<keyword evidence="4" id="KW-1185">Reference proteome</keyword>
<dbReference type="RefSeq" id="WP_013159525.1">
    <property type="nucleotide sequence ID" value="NC_014212.1"/>
</dbReference>
<organism evidence="3 4">
    <name type="scientific">Allomeiothermus silvanus (strain ATCC 700542 / DSM 9946 / NBRC 106475 / NCIMB 13440 / VI-R2)</name>
    <name type="common">Thermus silvanus</name>
    <dbReference type="NCBI Taxonomy" id="526227"/>
    <lineage>
        <taxon>Bacteria</taxon>
        <taxon>Thermotogati</taxon>
        <taxon>Deinococcota</taxon>
        <taxon>Deinococci</taxon>
        <taxon>Thermales</taxon>
        <taxon>Thermaceae</taxon>
        <taxon>Allomeiothermus</taxon>
    </lineage>
</organism>
<dbReference type="PANTHER" id="PTHR46268">
    <property type="entry name" value="STRESS RESPONSE PROTEIN NHAX"/>
    <property type="match status" value="1"/>
</dbReference>
<dbReference type="InterPro" id="IPR006016">
    <property type="entry name" value="UspA"/>
</dbReference>
<dbReference type="PANTHER" id="PTHR46268:SF6">
    <property type="entry name" value="UNIVERSAL STRESS PROTEIN UP12"/>
    <property type="match status" value="1"/>
</dbReference>
<name>D7BEQ3_ALLS1</name>
<evidence type="ECO:0000313" key="4">
    <source>
        <dbReference type="Proteomes" id="UP000001916"/>
    </source>
</evidence>
<sequence length="291" mass="32011">MYEKILIPVDGSACSEKAARLGLALAGKLNAQVIFAHVVAPWPALYTPEAKVQEERYRAEGQSLLERWEQTAKAAKVEAAVQLEVSSSTPEALTRLCEEKGCDLIVMGTHSRKGLEQLFLGSVAERVSRLAKVPVMLVRDRAGEGEDLRLERILAAIDGSPLSDLALEHAKHLTERLGASLHLLYVVPTARRYLHEPQWAYELDQAELRKEGEHILAEAARDLPQAEAILRDAAGRRIGEVITAVAHEKSIDLIVMGTHGRSGLSRFLLGSVAEWVAHHAQPAILLVRETR</sequence>
<evidence type="ECO:0000256" key="1">
    <source>
        <dbReference type="ARBA" id="ARBA00008791"/>
    </source>
</evidence>
<dbReference type="SUPFAM" id="SSF52402">
    <property type="entry name" value="Adenine nucleotide alpha hydrolases-like"/>
    <property type="match status" value="2"/>
</dbReference>
<dbReference type="Pfam" id="PF00582">
    <property type="entry name" value="Usp"/>
    <property type="match status" value="2"/>
</dbReference>